<dbReference type="PROSITE" id="PS51198">
    <property type="entry name" value="UVRD_HELICASE_ATP_BIND"/>
    <property type="match status" value="1"/>
</dbReference>
<dbReference type="EMBL" id="CP070499">
    <property type="protein sequence ID" value="QSB14372.1"/>
    <property type="molecule type" value="Genomic_DNA"/>
</dbReference>
<dbReference type="GO" id="GO:0043138">
    <property type="term" value="F:3'-5' DNA helicase activity"/>
    <property type="evidence" value="ECO:0007669"/>
    <property type="project" value="TreeGrafter"/>
</dbReference>
<proteinExistence type="predicted"/>
<dbReference type="GO" id="GO:0000725">
    <property type="term" value="P:recombinational repair"/>
    <property type="evidence" value="ECO:0007669"/>
    <property type="project" value="TreeGrafter"/>
</dbReference>
<dbReference type="KEGG" id="nhy:JQS43_23230"/>
<evidence type="ECO:0000256" key="1">
    <source>
        <dbReference type="ARBA" id="ARBA00022741"/>
    </source>
</evidence>
<dbReference type="GO" id="GO:0005829">
    <property type="term" value="C:cytosol"/>
    <property type="evidence" value="ECO:0007669"/>
    <property type="project" value="TreeGrafter"/>
</dbReference>
<dbReference type="GO" id="GO:0003677">
    <property type="term" value="F:DNA binding"/>
    <property type="evidence" value="ECO:0007669"/>
    <property type="project" value="InterPro"/>
</dbReference>
<feature type="binding site" evidence="5">
    <location>
        <begin position="205"/>
        <end position="212"/>
    </location>
    <ligand>
        <name>ATP</name>
        <dbReference type="ChEBI" id="CHEBI:30616"/>
    </ligand>
</feature>
<organism evidence="7 8">
    <name type="scientific">Natronosporangium hydrolyticum</name>
    <dbReference type="NCBI Taxonomy" id="2811111"/>
    <lineage>
        <taxon>Bacteria</taxon>
        <taxon>Bacillati</taxon>
        <taxon>Actinomycetota</taxon>
        <taxon>Actinomycetes</taxon>
        <taxon>Micromonosporales</taxon>
        <taxon>Micromonosporaceae</taxon>
        <taxon>Natronosporangium</taxon>
    </lineage>
</organism>
<dbReference type="PANTHER" id="PTHR11070">
    <property type="entry name" value="UVRD / RECB / PCRA DNA HELICASE FAMILY MEMBER"/>
    <property type="match status" value="1"/>
</dbReference>
<dbReference type="InterPro" id="IPR027417">
    <property type="entry name" value="P-loop_NTPase"/>
</dbReference>
<gene>
    <name evidence="7" type="ORF">JQS43_23230</name>
</gene>
<dbReference type="GO" id="GO:0005524">
    <property type="term" value="F:ATP binding"/>
    <property type="evidence" value="ECO:0007669"/>
    <property type="project" value="UniProtKB-UniRule"/>
</dbReference>
<keyword evidence="1 5" id="KW-0547">Nucleotide-binding</keyword>
<evidence type="ECO:0000259" key="6">
    <source>
        <dbReference type="PROSITE" id="PS51198"/>
    </source>
</evidence>
<dbReference type="Proteomes" id="UP000662857">
    <property type="component" value="Chromosome"/>
</dbReference>
<dbReference type="AlphaFoldDB" id="A0A895YDX7"/>
<keyword evidence="3 5" id="KW-0347">Helicase</keyword>
<dbReference type="InterPro" id="IPR000212">
    <property type="entry name" value="DNA_helicase_UvrD/REP"/>
</dbReference>
<dbReference type="InterPro" id="IPR014016">
    <property type="entry name" value="UvrD-like_ATP-bd"/>
</dbReference>
<sequence>MPPDALAPTATDPDLAQEQAHLATARAALRRMRERAAELFATGETVAGDGYGAESLGAALAGRVAALADHPDTPLFFGRLDFGGDAGDHADESHHIGRRHVTDEHGEPLVLDWRAPVARAFYRASASDPLGVRVRRRFGFAAGALTSFEDEHLDRGEELGTGSALLTAEIERPRVGPMRDIVATIQPEQDELVRAGLDQSICVQGAPGTGKTAVGLHRAAYLLYAYREQLRKTGVLVVGPNQAFLRYIAAVLPALGEVEVRQATIDDLIARGPLRGTEVRGTDPPETAALKHDPRLAEVLSRALWSRVRPPAEPLVVPDGGNRWRLSIDDLTDLVDQVRREAPPYLLGRERVQARVVAALHRQAEVRRAESPGDSWTRRLARSRPVTQCLDAVWPKLTPEQLIFLVLSDPGLLAEAATDLLDPAEQATLRWARPPRSVKATRWSDADTMLLDEAAGLLERLPSFGHIVVDEAQDLSPMQARALARRCRHGSVTILGDLAQGTAPWAAADWRETLAHLTKPAATISPLTTGFRVPATVLALANRLLPSLAVDVPPAESLRRDGELVICPVPELAPAVVAEVTAALAVEGSIAVIAADAAVDELRSALAAANVSTVDPSDPAPDPAGRVTVVPATLAKGLEYDHVIAVEPATIASAEARGLHRLYVVLTRAVSRLTVLHAQPLPAPLRD</sequence>
<feature type="domain" description="UvrD-like helicase ATP-binding" evidence="6">
    <location>
        <begin position="184"/>
        <end position="534"/>
    </location>
</feature>
<protein>
    <submittedName>
        <fullName evidence="7">AAA family ATPase</fullName>
    </submittedName>
</protein>
<name>A0A895YDX7_9ACTN</name>
<keyword evidence="8" id="KW-1185">Reference proteome</keyword>
<evidence type="ECO:0000256" key="4">
    <source>
        <dbReference type="ARBA" id="ARBA00022840"/>
    </source>
</evidence>
<dbReference type="Gene3D" id="3.40.50.300">
    <property type="entry name" value="P-loop containing nucleotide triphosphate hydrolases"/>
    <property type="match status" value="3"/>
</dbReference>
<accession>A0A895YDX7</accession>
<keyword evidence="4 5" id="KW-0067">ATP-binding</keyword>
<evidence type="ECO:0000256" key="3">
    <source>
        <dbReference type="ARBA" id="ARBA00022806"/>
    </source>
</evidence>
<dbReference type="RefSeq" id="WP_239676501.1">
    <property type="nucleotide sequence ID" value="NZ_CP070499.1"/>
</dbReference>
<evidence type="ECO:0000256" key="2">
    <source>
        <dbReference type="ARBA" id="ARBA00022801"/>
    </source>
</evidence>
<dbReference type="GO" id="GO:0016787">
    <property type="term" value="F:hydrolase activity"/>
    <property type="evidence" value="ECO:0007669"/>
    <property type="project" value="UniProtKB-UniRule"/>
</dbReference>
<dbReference type="PANTHER" id="PTHR11070:SF45">
    <property type="entry name" value="DNA 3'-5' HELICASE"/>
    <property type="match status" value="1"/>
</dbReference>
<reference evidence="7" key="1">
    <citation type="submission" date="2021-02" db="EMBL/GenBank/DDBJ databases">
        <title>Natrosporangium hydrolyticum gen. nov., sp. nov, a haloalkaliphilic actinobacterium from a soda solonchak soil.</title>
        <authorList>
            <person name="Sorokin D.Y."/>
            <person name="Khijniak T.V."/>
            <person name="Zakharycheva A.P."/>
            <person name="Boueva O.V."/>
            <person name="Ariskina E.V."/>
            <person name="Hahnke R.L."/>
            <person name="Bunk B."/>
            <person name="Sproer C."/>
            <person name="Schumann P."/>
            <person name="Evtushenko L.I."/>
            <person name="Kublanov I.V."/>
        </authorList>
    </citation>
    <scope>NUCLEOTIDE SEQUENCE</scope>
    <source>
        <strain evidence="7">DSM 106523</strain>
    </source>
</reference>
<evidence type="ECO:0000313" key="7">
    <source>
        <dbReference type="EMBL" id="QSB14372.1"/>
    </source>
</evidence>
<evidence type="ECO:0000313" key="8">
    <source>
        <dbReference type="Proteomes" id="UP000662857"/>
    </source>
</evidence>
<evidence type="ECO:0000256" key="5">
    <source>
        <dbReference type="PROSITE-ProRule" id="PRU00560"/>
    </source>
</evidence>
<dbReference type="SUPFAM" id="SSF52540">
    <property type="entry name" value="P-loop containing nucleoside triphosphate hydrolases"/>
    <property type="match status" value="1"/>
</dbReference>
<keyword evidence="2 5" id="KW-0378">Hydrolase</keyword>